<sequence length="163" mass="18809">MKEDEEKLNPAGIVSYESLSSPLYPQSDTDTTSELLHIFNGATIELYSDYRRPEETLENLTKRLPNSLLTRDSLVQRKDVRAGYNGTSYTNTVQLQGVGSAFQQGFWFLTKINNYDIVIDIRLTISNDKVIDKETKNSYRDVYDRFLTTFKLITDIQEFDITN</sequence>
<protein>
    <submittedName>
        <fullName evidence="1">Uncharacterized protein</fullName>
    </submittedName>
</protein>
<accession>A0A0G0HI17</accession>
<comment type="caution">
    <text evidence="1">The sequence shown here is derived from an EMBL/GenBank/DDBJ whole genome shotgun (WGS) entry which is preliminary data.</text>
</comment>
<dbReference type="EMBL" id="LBTJ01000016">
    <property type="protein sequence ID" value="KKQ38160.1"/>
    <property type="molecule type" value="Genomic_DNA"/>
</dbReference>
<dbReference type="Proteomes" id="UP000034471">
    <property type="component" value="Unassembled WGS sequence"/>
</dbReference>
<dbReference type="AlphaFoldDB" id="A0A0G0HI17"/>
<proteinExistence type="predicted"/>
<name>A0A0G0HI17_9BACT</name>
<organism evidence="1 2">
    <name type="scientific">Candidatus Roizmanbacteria bacterium GW2011_GWA2_37_7</name>
    <dbReference type="NCBI Taxonomy" id="1618481"/>
    <lineage>
        <taxon>Bacteria</taxon>
        <taxon>Candidatus Roizmaniibacteriota</taxon>
    </lineage>
</organism>
<evidence type="ECO:0000313" key="2">
    <source>
        <dbReference type="Proteomes" id="UP000034471"/>
    </source>
</evidence>
<reference evidence="1 2" key="1">
    <citation type="journal article" date="2015" name="Nature">
        <title>rRNA introns, odd ribosomes, and small enigmatic genomes across a large radiation of phyla.</title>
        <authorList>
            <person name="Brown C.T."/>
            <person name="Hug L.A."/>
            <person name="Thomas B.C."/>
            <person name="Sharon I."/>
            <person name="Castelle C.J."/>
            <person name="Singh A."/>
            <person name="Wilkins M.J."/>
            <person name="Williams K.H."/>
            <person name="Banfield J.F."/>
        </authorList>
    </citation>
    <scope>NUCLEOTIDE SEQUENCE [LARGE SCALE GENOMIC DNA]</scope>
</reference>
<evidence type="ECO:0000313" key="1">
    <source>
        <dbReference type="EMBL" id="KKQ38160.1"/>
    </source>
</evidence>
<gene>
    <name evidence="1" type="ORF">US54_C0016G0001</name>
</gene>